<dbReference type="PANTHER" id="PTHR43690">
    <property type="entry name" value="NARDILYSIN"/>
    <property type="match status" value="1"/>
</dbReference>
<reference evidence="12 13" key="1">
    <citation type="journal article" date="2008" name="BMC Genomics">
        <title>Complete genome of Phenylobacterium zucineum - a novel facultative intracellular bacterium isolated from human erythroleukemia cell line K562.</title>
        <authorList>
            <person name="Luo Y."/>
            <person name="Xu X."/>
            <person name="Ding Z."/>
            <person name="Liu Z."/>
            <person name="Zhang B."/>
            <person name="Yan Z."/>
            <person name="Sun J."/>
            <person name="Hu S."/>
            <person name="Hu X."/>
        </authorList>
    </citation>
    <scope>NUCLEOTIDE SEQUENCE [LARGE SCALE GENOMIC DNA]</scope>
    <source>
        <strain evidence="12 13">HLK1</strain>
    </source>
</reference>
<feature type="domain" description="Peptidase M16 C-terminal" evidence="11">
    <location>
        <begin position="704"/>
        <end position="874"/>
    </location>
</feature>
<dbReference type="RefSeq" id="WP_012521672.1">
    <property type="nucleotide sequence ID" value="NC_011144.1"/>
</dbReference>
<proteinExistence type="inferred from homology"/>
<evidence type="ECO:0000256" key="1">
    <source>
        <dbReference type="ARBA" id="ARBA00001947"/>
    </source>
</evidence>
<evidence type="ECO:0000256" key="5">
    <source>
        <dbReference type="ARBA" id="ARBA00022801"/>
    </source>
</evidence>
<evidence type="ECO:0000256" key="8">
    <source>
        <dbReference type="RuleBase" id="RU004447"/>
    </source>
</evidence>
<comment type="cofactor">
    <cofactor evidence="1">
        <name>Zn(2+)</name>
        <dbReference type="ChEBI" id="CHEBI:29105"/>
    </cofactor>
</comment>
<accession>B4R7Z3</accession>
<feature type="signal peptide" evidence="9">
    <location>
        <begin position="1"/>
        <end position="24"/>
    </location>
</feature>
<evidence type="ECO:0000256" key="9">
    <source>
        <dbReference type="SAM" id="SignalP"/>
    </source>
</evidence>
<dbReference type="Pfam" id="PF05193">
    <property type="entry name" value="Peptidase_M16_C"/>
    <property type="match status" value="2"/>
</dbReference>
<dbReference type="GO" id="GO:0046872">
    <property type="term" value="F:metal ion binding"/>
    <property type="evidence" value="ECO:0007669"/>
    <property type="project" value="UniProtKB-KW"/>
</dbReference>
<comment type="similarity">
    <text evidence="2 8">Belongs to the peptidase M16 family.</text>
</comment>
<keyword evidence="4" id="KW-0479">Metal-binding</keyword>
<dbReference type="OrthoDB" id="9811314at2"/>
<dbReference type="Proteomes" id="UP000001868">
    <property type="component" value="Chromosome"/>
</dbReference>
<evidence type="ECO:0000256" key="4">
    <source>
        <dbReference type="ARBA" id="ARBA00022723"/>
    </source>
</evidence>
<dbReference type="HOGENOM" id="CLU_008156_0_0_5"/>
<evidence type="ECO:0000313" key="12">
    <source>
        <dbReference type="EMBL" id="ACG77526.1"/>
    </source>
</evidence>
<dbReference type="GO" id="GO:0006508">
    <property type="term" value="P:proteolysis"/>
    <property type="evidence" value="ECO:0007669"/>
    <property type="project" value="UniProtKB-KW"/>
</dbReference>
<dbReference type="SUPFAM" id="SSF63411">
    <property type="entry name" value="LuxS/MPP-like metallohydrolase"/>
    <property type="match status" value="3"/>
</dbReference>
<dbReference type="InterPro" id="IPR011249">
    <property type="entry name" value="Metalloenz_LuxS/M16"/>
</dbReference>
<evidence type="ECO:0000256" key="6">
    <source>
        <dbReference type="ARBA" id="ARBA00022833"/>
    </source>
</evidence>
<dbReference type="Pfam" id="PF00675">
    <property type="entry name" value="Peptidase_M16"/>
    <property type="match status" value="1"/>
</dbReference>
<keyword evidence="6" id="KW-0862">Zinc</keyword>
<evidence type="ECO:0000313" key="13">
    <source>
        <dbReference type="Proteomes" id="UP000001868"/>
    </source>
</evidence>
<dbReference type="InterPro" id="IPR001431">
    <property type="entry name" value="Pept_M16_Zn_BS"/>
</dbReference>
<feature type="domain" description="Peptidase M16 N-terminal" evidence="10">
    <location>
        <begin position="69"/>
        <end position="181"/>
    </location>
</feature>
<dbReference type="AlphaFoldDB" id="B4R7Z3"/>
<dbReference type="PANTHER" id="PTHR43690:SF17">
    <property type="entry name" value="PROTEIN YHJJ"/>
    <property type="match status" value="1"/>
</dbReference>
<keyword evidence="3" id="KW-0645">Protease</keyword>
<evidence type="ECO:0000256" key="3">
    <source>
        <dbReference type="ARBA" id="ARBA00022670"/>
    </source>
</evidence>
<feature type="domain" description="Peptidase M16 C-terminal" evidence="11">
    <location>
        <begin position="222"/>
        <end position="400"/>
    </location>
</feature>
<feature type="chain" id="PRO_5002825145" evidence="9">
    <location>
        <begin position="25"/>
        <end position="949"/>
    </location>
</feature>
<dbReference type="InterPro" id="IPR050626">
    <property type="entry name" value="Peptidase_M16"/>
</dbReference>
<dbReference type="EMBL" id="CP000747">
    <property type="protein sequence ID" value="ACG77526.1"/>
    <property type="molecule type" value="Genomic_DNA"/>
</dbReference>
<evidence type="ECO:0000259" key="10">
    <source>
        <dbReference type="Pfam" id="PF00675"/>
    </source>
</evidence>
<evidence type="ECO:0000259" key="11">
    <source>
        <dbReference type="Pfam" id="PF05193"/>
    </source>
</evidence>
<sequence>MIRSLRAALALCAALLLAPLSALAASADAPPPRWAHAASDLKADPAIRFGILPNGMRYAIRRQTIPPGQAALRLWIDAGSMMETDAQQGLAHFLEHMAFNGSKNVKEGEMTRMLERLGLAFGPDTNASTGFGETIYMLDLPRTDAETVDTSLMLMREAASNLTIEPAAVDRERGVVLSEERARDTPGYRIYKDRLAFWLKGQRAPERLPIGAVEVLRSAPASEIADYYRRWYRPERAVFVAVGDFDVDAMEARIRERFGDWRAEGPAGEPPVQGQVQPRGPEAKLVVEPGASLSLQVAWIAPPDLSPDTTARRRRDLIEGLGLAVLNRRYASIARRSDPPFIAATAYTFQQEDEADIAVVGVAAEPARWAEALAAAEQEQRRAILHGVRQDELDREIAELRARLTAAAAGAATRRPAELAGEIVGSLADDEVVTSPADELALFEAVVKDLKADTVSAALKAAFHGEGPLVFMASPRPVEGGDKALLAAFEASRQVAVAPPSEAADVAWPYDSFGPPGKVAERREAADLGTTFVRFENGVRLTVKPTEFRDDEVLVRVNVGDGLLDLSPGRQSPAWAASAYVEGGLKKIDADDMERVLASKVFGARFGLGDDAFVFTGATRTGDLATQLQVLAAYVAEPAFREEAFLRLKAAGKTIHDQFESTDFGVLSRDLNGILHRGDRRWTFPSREEIASARIEDLAGQLAPHLADGRIEVVIVGDVTIEDAVAKVAATVGALPPRPEPGPIPAAARRVGFPEGGDPPMVLTHKGRADQSIGYVAWPTEDYWADPQRARETAILSEVLQLRLLDELREAQGATYSPNVGVSHSLTWEGWGYIAASVEVPPDKLDGFFADVAKIAGDLRDEEPTADELARAKTPRIERLQKARLTNQYWLAELSGAQFDPRRLESIRQSVPGTQKVTAADVQAAAQRWLRAERAFRLVVKPAAPLSGK</sequence>
<keyword evidence="5" id="KW-0378">Hydrolase</keyword>
<protein>
    <submittedName>
        <fullName evidence="12">Peptidase, M16 family</fullName>
    </submittedName>
</protein>
<keyword evidence="7" id="KW-0482">Metalloprotease</keyword>
<evidence type="ECO:0000256" key="7">
    <source>
        <dbReference type="ARBA" id="ARBA00023049"/>
    </source>
</evidence>
<dbReference type="GO" id="GO:0004222">
    <property type="term" value="F:metalloendopeptidase activity"/>
    <property type="evidence" value="ECO:0007669"/>
    <property type="project" value="InterPro"/>
</dbReference>
<dbReference type="eggNOG" id="COG0612">
    <property type="taxonomic scope" value="Bacteria"/>
</dbReference>
<evidence type="ECO:0000256" key="2">
    <source>
        <dbReference type="ARBA" id="ARBA00007261"/>
    </source>
</evidence>
<dbReference type="KEGG" id="pzu:PHZ_c1112"/>
<dbReference type="InterPro" id="IPR011765">
    <property type="entry name" value="Pept_M16_N"/>
</dbReference>
<dbReference type="PROSITE" id="PS00143">
    <property type="entry name" value="INSULINASE"/>
    <property type="match status" value="1"/>
</dbReference>
<dbReference type="STRING" id="450851.PHZ_c1112"/>
<keyword evidence="9" id="KW-0732">Signal</keyword>
<dbReference type="Gene3D" id="3.30.830.10">
    <property type="entry name" value="Metalloenzyme, LuxS/M16 peptidase-like"/>
    <property type="match status" value="4"/>
</dbReference>
<organism evidence="12 13">
    <name type="scientific">Phenylobacterium zucineum (strain HLK1)</name>
    <dbReference type="NCBI Taxonomy" id="450851"/>
    <lineage>
        <taxon>Bacteria</taxon>
        <taxon>Pseudomonadati</taxon>
        <taxon>Pseudomonadota</taxon>
        <taxon>Alphaproteobacteria</taxon>
        <taxon>Caulobacterales</taxon>
        <taxon>Caulobacteraceae</taxon>
        <taxon>Phenylobacterium</taxon>
    </lineage>
</organism>
<keyword evidence="13" id="KW-1185">Reference proteome</keyword>
<name>B4R7Z3_PHEZH</name>
<gene>
    <name evidence="12" type="ordered locus">PHZ_c1112</name>
</gene>
<dbReference type="InterPro" id="IPR007863">
    <property type="entry name" value="Peptidase_M16_C"/>
</dbReference>